<dbReference type="Ensembl" id="ENSOMYT00000156731.1">
    <property type="protein sequence ID" value="ENSOMYP00000124670.1"/>
    <property type="gene ID" value="ENSOMYG00000028277.2"/>
</dbReference>
<dbReference type="AlphaFoldDB" id="A0A8K9WX45"/>
<reference evidence="3" key="1">
    <citation type="submission" date="2020-07" db="EMBL/GenBank/DDBJ databases">
        <title>A long reads based de novo assembly of the rainbow trout Arlee double haploid line genome.</title>
        <authorList>
            <person name="Gao G."/>
            <person name="Palti Y."/>
        </authorList>
    </citation>
    <scope>NUCLEOTIDE SEQUENCE [LARGE SCALE GENOMIC DNA]</scope>
</reference>
<dbReference type="SMART" id="SM00256">
    <property type="entry name" value="FBOX"/>
    <property type="match status" value="1"/>
</dbReference>
<dbReference type="SUPFAM" id="SSF81383">
    <property type="entry name" value="F-box domain"/>
    <property type="match status" value="1"/>
</dbReference>
<reference evidence="3" key="2">
    <citation type="submission" date="2025-08" db="UniProtKB">
        <authorList>
            <consortium name="Ensembl"/>
        </authorList>
    </citation>
    <scope>IDENTIFICATION</scope>
</reference>
<organism evidence="3 4">
    <name type="scientific">Oncorhynchus mykiss</name>
    <name type="common">Rainbow trout</name>
    <name type="synonym">Salmo gairdneri</name>
    <dbReference type="NCBI Taxonomy" id="8022"/>
    <lineage>
        <taxon>Eukaryota</taxon>
        <taxon>Metazoa</taxon>
        <taxon>Chordata</taxon>
        <taxon>Craniata</taxon>
        <taxon>Vertebrata</taxon>
        <taxon>Euteleostomi</taxon>
        <taxon>Actinopterygii</taxon>
        <taxon>Neopterygii</taxon>
        <taxon>Teleostei</taxon>
        <taxon>Protacanthopterygii</taxon>
        <taxon>Salmoniformes</taxon>
        <taxon>Salmonidae</taxon>
        <taxon>Salmoninae</taxon>
        <taxon>Oncorhynchus</taxon>
    </lineage>
</organism>
<reference evidence="3" key="3">
    <citation type="submission" date="2025-09" db="UniProtKB">
        <authorList>
            <consortium name="Ensembl"/>
        </authorList>
    </citation>
    <scope>IDENTIFICATION</scope>
</reference>
<dbReference type="PANTHER" id="PTHR46731">
    <property type="entry name" value="F-BOX ONLY PROTEIN 15"/>
    <property type="match status" value="1"/>
</dbReference>
<dbReference type="PANTHER" id="PTHR46731:SF1">
    <property type="entry name" value="F-BOX ONLY PROTEIN 15"/>
    <property type="match status" value="1"/>
</dbReference>
<dbReference type="Gene3D" id="1.20.1280.50">
    <property type="match status" value="1"/>
</dbReference>
<dbReference type="InterPro" id="IPR036047">
    <property type="entry name" value="F-box-like_dom_sf"/>
</dbReference>
<dbReference type="GeneTree" id="ENSGT00390000017498"/>
<evidence type="ECO:0000313" key="3">
    <source>
        <dbReference type="Ensembl" id="ENSOMYP00000124670.1"/>
    </source>
</evidence>
<feature type="domain" description="F-box" evidence="2">
    <location>
        <begin position="97"/>
        <end position="143"/>
    </location>
</feature>
<evidence type="ECO:0000256" key="1">
    <source>
        <dbReference type="SAM" id="MobiDB-lite"/>
    </source>
</evidence>
<dbReference type="GO" id="GO:0019005">
    <property type="term" value="C:SCF ubiquitin ligase complex"/>
    <property type="evidence" value="ECO:0007669"/>
    <property type="project" value="TreeGrafter"/>
</dbReference>
<dbReference type="PROSITE" id="PS50181">
    <property type="entry name" value="FBOX"/>
    <property type="match status" value="1"/>
</dbReference>
<dbReference type="Pfam" id="PF12937">
    <property type="entry name" value="F-box-like"/>
    <property type="match status" value="1"/>
</dbReference>
<dbReference type="CDD" id="cd22093">
    <property type="entry name" value="F-box_FBXO15"/>
    <property type="match status" value="1"/>
</dbReference>
<proteinExistence type="predicted"/>
<feature type="region of interest" description="Disordered" evidence="1">
    <location>
        <begin position="13"/>
        <end position="66"/>
    </location>
</feature>
<sequence length="549" mass="62679">MAIGRGQLFRSFREGLLKNAPPTEGQGPTGKENSRLCEKMTGFSPGIQSVEPPTLPRKKKRKKKAAKATVLCQPVVPLPRVPTKSTGHAGKPAECTPNHIERMPPEILLKILSYLDALSLFSIGFTNKRFYEMAHNNGMWHKMYSAEYGHSKKWRPKRLDEVLDKLSAVVVQERPEGYWRRLYFRTMAGFNETKWRKELRDINPFTGLPSQTERILRSQRVTWEITVSDKWGLEGTFEQSRAYFSDSSVTVCWSSGRWPSFHQLSTLQLDGVKRQALSSPNINKPGWRSLMAKFDRNTISKSGQVIGRDQLVTLVLFSPSIVIGVWRGRWSIAFVMASFHYHRLVERSLLGTSMCPYSMPENKPPFDDMDPDSGLHGYTLRIILHNTVTQIMAGHFSQLYCSKSQVHGGFIQLNVINRGSLSQHTPLSGRISLPWKCEALEGTVENCCMMSLTLMDEYQNPFWCVSTPVCMALNSKEPSNDYEGQHFLIKYQDTEGKVNQPHMTHTSEDRLPLSRAELCLLVFLDHVIGPCHWKHCICTVYIYILHYHP</sequence>
<dbReference type="Proteomes" id="UP000694395">
    <property type="component" value="Chromosome 5"/>
</dbReference>
<protein>
    <recommendedName>
        <fullName evidence="2">F-box domain-containing protein</fullName>
    </recommendedName>
</protein>
<dbReference type="InterPro" id="IPR001810">
    <property type="entry name" value="F-box_dom"/>
</dbReference>
<accession>A0A8K9WX45</accession>
<name>A0A8K9WX45_ONCMY</name>
<evidence type="ECO:0000259" key="2">
    <source>
        <dbReference type="PROSITE" id="PS50181"/>
    </source>
</evidence>
<keyword evidence="4" id="KW-1185">Reference proteome</keyword>
<evidence type="ECO:0000313" key="4">
    <source>
        <dbReference type="Proteomes" id="UP000694395"/>
    </source>
</evidence>
<feature type="compositionally biased region" description="Basic residues" evidence="1">
    <location>
        <begin position="56"/>
        <end position="66"/>
    </location>
</feature>